<comment type="cofactor">
    <cofactor evidence="1">
        <name>FAD</name>
        <dbReference type="ChEBI" id="CHEBI:57692"/>
    </cofactor>
</comment>
<sequence length="588" mass="63561">MFVVRFHTNEFVPDDVVALRSGVDGWTVDVPGVYEDGAWTFRLDEARYGPLLEFKFVLDGTTWMDGPNLVAQPTAGGVRDFADEVAFTPLPAVVVENGEVQQRFFRPDHDGQRVYDVIVVGSGIGGGLLADQLSDAGADVLVLEAGSLLFPTHVANLPRRLRVGKFDKHVWGLFQDFGVRNYANVDGSDFRGAQAFNLGGRSVFWGGLIPRMGAWELSGWPAAVREYLLTTGYRVAEDALNRSTPIGSTYQEEAKRALTRLLPDFDHLDAPVAVQYRGYTTLSIPAGMFSTADLLSEDRLVVDPGRSVPTINLNHAVQRVLTRDGRAVGVSAYDLLARKQREYRADTVVLCAGTIESAKIALLSGLTDPTGLIGRGITDHPIWYTHFSLPAGSPHAAVDASAKLWSRHRGTTVDLHPYNVVLELGADFNQGRYVDPDNLARHRQRKADSTLGEIVFLFNAPLVATNEVRVVGPPAVPVQVVVRPCPLAPALVAEVRDIAATVLEGIGAEPITGETLDLTRADLGGVAHEVGTLRMGEDGGGVVDADLKFLAYENLYACDNSVLPSSPAANPTLTLAALSLRLARHLTT</sequence>
<dbReference type="Gene3D" id="3.50.50.60">
    <property type="entry name" value="FAD/NAD(P)-binding domain"/>
    <property type="match status" value="2"/>
</dbReference>
<dbReference type="InterPro" id="IPR051473">
    <property type="entry name" value="P2Ox-like"/>
</dbReference>
<dbReference type="RefSeq" id="WP_121230169.1">
    <property type="nucleotide sequence ID" value="NZ_JBIUBA010000026.1"/>
</dbReference>
<keyword evidence="4" id="KW-0274">FAD</keyword>
<dbReference type="GO" id="GO:0050660">
    <property type="term" value="F:flavin adenine dinucleotide binding"/>
    <property type="evidence" value="ECO:0007669"/>
    <property type="project" value="InterPro"/>
</dbReference>
<dbReference type="InterPro" id="IPR036188">
    <property type="entry name" value="FAD/NAD-bd_sf"/>
</dbReference>
<dbReference type="Pfam" id="PF00732">
    <property type="entry name" value="GMC_oxred_N"/>
    <property type="match status" value="1"/>
</dbReference>
<evidence type="ECO:0000256" key="2">
    <source>
        <dbReference type="ARBA" id="ARBA00010790"/>
    </source>
</evidence>
<evidence type="ECO:0000259" key="7">
    <source>
        <dbReference type="Pfam" id="PF05199"/>
    </source>
</evidence>
<dbReference type="GO" id="GO:0016614">
    <property type="term" value="F:oxidoreductase activity, acting on CH-OH group of donors"/>
    <property type="evidence" value="ECO:0007669"/>
    <property type="project" value="InterPro"/>
</dbReference>
<reference evidence="8 9" key="1">
    <citation type="submission" date="2018-10" db="EMBL/GenBank/DDBJ databases">
        <title>Sequencing the genomes of 1000 actinobacteria strains.</title>
        <authorList>
            <person name="Klenk H.-P."/>
        </authorList>
    </citation>
    <scope>NUCLEOTIDE SEQUENCE [LARGE SCALE GENOMIC DNA]</scope>
    <source>
        <strain evidence="8 9">DSM 43911</strain>
    </source>
</reference>
<dbReference type="PANTHER" id="PTHR42784">
    <property type="entry name" value="PYRANOSE 2-OXIDASE"/>
    <property type="match status" value="1"/>
</dbReference>
<evidence type="ECO:0000256" key="1">
    <source>
        <dbReference type="ARBA" id="ARBA00001974"/>
    </source>
</evidence>
<proteinExistence type="inferred from homology"/>
<evidence type="ECO:0000256" key="4">
    <source>
        <dbReference type="ARBA" id="ARBA00022827"/>
    </source>
</evidence>
<keyword evidence="3" id="KW-0285">Flavoprotein</keyword>
<feature type="domain" description="Glucose-methanol-choline oxidoreductase C-terminal" evidence="7">
    <location>
        <begin position="514"/>
        <end position="578"/>
    </location>
</feature>
<keyword evidence="9" id="KW-1185">Reference proteome</keyword>
<name>A0A495XMX1_9PSEU</name>
<dbReference type="EMBL" id="RBXR01000001">
    <property type="protein sequence ID" value="RKT74979.1"/>
    <property type="molecule type" value="Genomic_DNA"/>
</dbReference>
<evidence type="ECO:0000259" key="6">
    <source>
        <dbReference type="Pfam" id="PF00732"/>
    </source>
</evidence>
<feature type="domain" description="Glucose-methanol-choline oxidoreductase N-terminal" evidence="6">
    <location>
        <begin position="313"/>
        <end position="381"/>
    </location>
</feature>
<evidence type="ECO:0000313" key="9">
    <source>
        <dbReference type="Proteomes" id="UP000272729"/>
    </source>
</evidence>
<organism evidence="8 9">
    <name type="scientific">Saccharothrix variisporea</name>
    <dbReference type="NCBI Taxonomy" id="543527"/>
    <lineage>
        <taxon>Bacteria</taxon>
        <taxon>Bacillati</taxon>
        <taxon>Actinomycetota</taxon>
        <taxon>Actinomycetes</taxon>
        <taxon>Pseudonocardiales</taxon>
        <taxon>Pseudonocardiaceae</taxon>
        <taxon>Saccharothrix</taxon>
    </lineage>
</organism>
<dbReference type="AlphaFoldDB" id="A0A495XMX1"/>
<protein>
    <submittedName>
        <fullName evidence="8">Choline dehydrogenase-like flavoprotein</fullName>
    </submittedName>
</protein>
<dbReference type="SUPFAM" id="SSF51905">
    <property type="entry name" value="FAD/NAD(P)-binding domain"/>
    <property type="match status" value="1"/>
</dbReference>
<comment type="similarity">
    <text evidence="2">Belongs to the GMC oxidoreductase family.</text>
</comment>
<comment type="caution">
    <text evidence="8">The sequence shown here is derived from an EMBL/GenBank/DDBJ whole genome shotgun (WGS) entry which is preliminary data.</text>
</comment>
<dbReference type="InterPro" id="IPR007867">
    <property type="entry name" value="GMC_OxRtase_C"/>
</dbReference>
<dbReference type="PANTHER" id="PTHR42784:SF1">
    <property type="entry name" value="PYRANOSE 2-OXIDASE"/>
    <property type="match status" value="1"/>
</dbReference>
<dbReference type="Pfam" id="PF05199">
    <property type="entry name" value="GMC_oxred_C"/>
    <property type="match status" value="1"/>
</dbReference>
<evidence type="ECO:0000256" key="3">
    <source>
        <dbReference type="ARBA" id="ARBA00022630"/>
    </source>
</evidence>
<accession>A0A495XMX1</accession>
<gene>
    <name evidence="8" type="ORF">DFJ66_8354</name>
</gene>
<dbReference type="InterPro" id="IPR000172">
    <property type="entry name" value="GMC_OxRdtase_N"/>
</dbReference>
<dbReference type="OrthoDB" id="9798604at2"/>
<evidence type="ECO:0000256" key="5">
    <source>
        <dbReference type="ARBA" id="ARBA00023002"/>
    </source>
</evidence>
<keyword evidence="5" id="KW-0560">Oxidoreductase</keyword>
<dbReference type="Proteomes" id="UP000272729">
    <property type="component" value="Unassembled WGS sequence"/>
</dbReference>
<evidence type="ECO:0000313" key="8">
    <source>
        <dbReference type="EMBL" id="RKT74979.1"/>
    </source>
</evidence>